<keyword evidence="9" id="KW-1185">Reference proteome</keyword>
<accession>A0A1H9IPE4</accession>
<keyword evidence="3" id="KW-0328">Glycosyltransferase</keyword>
<dbReference type="NCBIfam" id="TIGR04283">
    <property type="entry name" value="glyco_like_mftF"/>
    <property type="match status" value="1"/>
</dbReference>
<dbReference type="InterPro" id="IPR001173">
    <property type="entry name" value="Glyco_trans_2-like"/>
</dbReference>
<dbReference type="InterPro" id="IPR026461">
    <property type="entry name" value="Trfase_2_rSAM/seldom_assoc"/>
</dbReference>
<evidence type="ECO:0000313" key="8">
    <source>
        <dbReference type="EMBL" id="SEQ76483.1"/>
    </source>
</evidence>
<proteinExistence type="predicted"/>
<evidence type="ECO:0000256" key="6">
    <source>
        <dbReference type="SAM" id="Phobius"/>
    </source>
</evidence>
<name>A0A1H9IPE4_9BACT</name>
<dbReference type="PANTHER" id="PTHR43646">
    <property type="entry name" value="GLYCOSYLTRANSFERASE"/>
    <property type="match status" value="1"/>
</dbReference>
<gene>
    <name evidence="8" type="ORF">SAMN05444359_11587</name>
</gene>
<dbReference type="STRING" id="478744.SAMN05444359_11587"/>
<evidence type="ECO:0000256" key="4">
    <source>
        <dbReference type="ARBA" id="ARBA00022679"/>
    </source>
</evidence>
<evidence type="ECO:0000256" key="2">
    <source>
        <dbReference type="ARBA" id="ARBA00022475"/>
    </source>
</evidence>
<evidence type="ECO:0000313" key="9">
    <source>
        <dbReference type="Proteomes" id="UP000199021"/>
    </source>
</evidence>
<feature type="transmembrane region" description="Helical" evidence="6">
    <location>
        <begin position="204"/>
        <end position="225"/>
    </location>
</feature>
<sequence>MNSGEYSSDNSAPWLSIIIPTLNEAEHLPALLDVLGSGISPTEIEIIISDGGSRDGTQEIVQSRHLQLIDSLPPRSRQLNEGAKFARGQYLWFLHADTLPPPDWQAHLQAAAQQHLPSCFSIVFAQQERSWWLRRYAAGSRFNLMAFRFGDQSLFVSASLFRTSGGYKEEMYLMEGHILARQLRKLAGGFYLLPANVTTSARRYFRYGVVYTQLVFVLIFCLYYLGASHSTLVKLYSRAFRSS</sequence>
<dbReference type="InParanoid" id="A0A1H9IPE4"/>
<protein>
    <submittedName>
        <fullName evidence="8">Transferase 2, rSAM/selenodomain-associated</fullName>
    </submittedName>
</protein>
<organism evidence="8 9">
    <name type="scientific">Neolewinella agarilytica</name>
    <dbReference type="NCBI Taxonomy" id="478744"/>
    <lineage>
        <taxon>Bacteria</taxon>
        <taxon>Pseudomonadati</taxon>
        <taxon>Bacteroidota</taxon>
        <taxon>Saprospiria</taxon>
        <taxon>Saprospirales</taxon>
        <taxon>Lewinellaceae</taxon>
        <taxon>Neolewinella</taxon>
    </lineage>
</organism>
<dbReference type="InterPro" id="IPR029044">
    <property type="entry name" value="Nucleotide-diphossugar_trans"/>
</dbReference>
<evidence type="ECO:0000259" key="7">
    <source>
        <dbReference type="Pfam" id="PF00535"/>
    </source>
</evidence>
<dbReference type="SUPFAM" id="SSF53448">
    <property type="entry name" value="Nucleotide-diphospho-sugar transferases"/>
    <property type="match status" value="1"/>
</dbReference>
<keyword evidence="4 8" id="KW-0808">Transferase</keyword>
<evidence type="ECO:0000256" key="1">
    <source>
        <dbReference type="ARBA" id="ARBA00004236"/>
    </source>
</evidence>
<comment type="subcellular location">
    <subcellularLocation>
        <location evidence="1">Cell membrane</location>
    </subcellularLocation>
</comment>
<evidence type="ECO:0000256" key="3">
    <source>
        <dbReference type="ARBA" id="ARBA00022676"/>
    </source>
</evidence>
<dbReference type="GO" id="GO:0005886">
    <property type="term" value="C:plasma membrane"/>
    <property type="evidence" value="ECO:0007669"/>
    <property type="project" value="UniProtKB-SubCell"/>
</dbReference>
<dbReference type="RefSeq" id="WP_175489396.1">
    <property type="nucleotide sequence ID" value="NZ_FOFB01000015.1"/>
</dbReference>
<reference evidence="9" key="1">
    <citation type="submission" date="2016-10" db="EMBL/GenBank/DDBJ databases">
        <authorList>
            <person name="Varghese N."/>
            <person name="Submissions S."/>
        </authorList>
    </citation>
    <scope>NUCLEOTIDE SEQUENCE [LARGE SCALE GENOMIC DNA]</scope>
    <source>
        <strain evidence="9">DSM 24740</strain>
    </source>
</reference>
<keyword evidence="6" id="KW-1133">Transmembrane helix</keyword>
<feature type="domain" description="Glycosyltransferase 2-like" evidence="7">
    <location>
        <begin position="16"/>
        <end position="148"/>
    </location>
</feature>
<dbReference type="Proteomes" id="UP000199021">
    <property type="component" value="Unassembled WGS sequence"/>
</dbReference>
<dbReference type="Gene3D" id="3.90.550.10">
    <property type="entry name" value="Spore Coat Polysaccharide Biosynthesis Protein SpsA, Chain A"/>
    <property type="match status" value="1"/>
</dbReference>
<dbReference type="PANTHER" id="PTHR43646:SF2">
    <property type="entry name" value="GLYCOSYLTRANSFERASE 2-LIKE DOMAIN-CONTAINING PROTEIN"/>
    <property type="match status" value="1"/>
</dbReference>
<dbReference type="Pfam" id="PF00535">
    <property type="entry name" value="Glycos_transf_2"/>
    <property type="match status" value="1"/>
</dbReference>
<evidence type="ECO:0000256" key="5">
    <source>
        <dbReference type="ARBA" id="ARBA00023136"/>
    </source>
</evidence>
<keyword evidence="5 6" id="KW-0472">Membrane</keyword>
<dbReference type="EMBL" id="FOFB01000015">
    <property type="protein sequence ID" value="SEQ76483.1"/>
    <property type="molecule type" value="Genomic_DNA"/>
</dbReference>
<dbReference type="CDD" id="cd02522">
    <property type="entry name" value="GT_2_like_a"/>
    <property type="match status" value="1"/>
</dbReference>
<dbReference type="AlphaFoldDB" id="A0A1H9IPE4"/>
<keyword evidence="2" id="KW-1003">Cell membrane</keyword>
<dbReference type="GO" id="GO:0016757">
    <property type="term" value="F:glycosyltransferase activity"/>
    <property type="evidence" value="ECO:0007669"/>
    <property type="project" value="UniProtKB-KW"/>
</dbReference>
<keyword evidence="6" id="KW-0812">Transmembrane</keyword>